<evidence type="ECO:0000313" key="3">
    <source>
        <dbReference type="EMBL" id="MCA9379702.1"/>
    </source>
</evidence>
<dbReference type="InterPro" id="IPR009097">
    <property type="entry name" value="Cyclic_Pdiesterase"/>
</dbReference>
<organism evidence="3 4">
    <name type="scientific">Candidatus Dojkabacteria bacterium</name>
    <dbReference type="NCBI Taxonomy" id="2099670"/>
    <lineage>
        <taxon>Bacteria</taxon>
        <taxon>Candidatus Dojkabacteria</taxon>
    </lineage>
</organism>
<dbReference type="SUPFAM" id="SSF55144">
    <property type="entry name" value="LigT-like"/>
    <property type="match status" value="1"/>
</dbReference>
<comment type="catalytic activity">
    <reaction evidence="2">
        <text>a 3'-end 2',3'-cyclophospho-ribonucleotide-RNA + H2O = a 3'-end 2'-phospho-ribonucleotide-RNA + H(+)</text>
        <dbReference type="Rhea" id="RHEA:11828"/>
        <dbReference type="Rhea" id="RHEA-COMP:10464"/>
        <dbReference type="Rhea" id="RHEA-COMP:17353"/>
        <dbReference type="ChEBI" id="CHEBI:15377"/>
        <dbReference type="ChEBI" id="CHEBI:15378"/>
        <dbReference type="ChEBI" id="CHEBI:83064"/>
        <dbReference type="ChEBI" id="CHEBI:173113"/>
        <dbReference type="EC" id="3.1.4.58"/>
    </reaction>
</comment>
<comment type="function">
    <text evidence="2">Hydrolyzes RNA 2',3'-cyclic phosphodiester to an RNA 2'-phosphomonoester.</text>
</comment>
<dbReference type="PANTHER" id="PTHR35561:SF1">
    <property type="entry name" value="RNA 2',3'-CYCLIC PHOSPHODIESTERASE"/>
    <property type="match status" value="1"/>
</dbReference>
<keyword evidence="1 2" id="KW-0378">Hydrolase</keyword>
<comment type="caution">
    <text evidence="3">The sequence shown here is derived from an EMBL/GenBank/DDBJ whole genome shotgun (WGS) entry which is preliminary data.</text>
</comment>
<dbReference type="InterPro" id="IPR004175">
    <property type="entry name" value="RNA_CPDase"/>
</dbReference>
<protein>
    <recommendedName>
        <fullName evidence="2">RNA 2',3'-cyclic phosphodiesterase</fullName>
        <shortName evidence="2">RNA 2',3'-CPDase</shortName>
        <ecNumber evidence="2">3.1.4.58</ecNumber>
    </recommendedName>
</protein>
<dbReference type="AlphaFoldDB" id="A0A955I6Y4"/>
<reference evidence="3" key="2">
    <citation type="journal article" date="2021" name="Microbiome">
        <title>Successional dynamics and alternative stable states in a saline activated sludge microbial community over 9 years.</title>
        <authorList>
            <person name="Wang Y."/>
            <person name="Ye J."/>
            <person name="Ju F."/>
            <person name="Liu L."/>
            <person name="Boyd J.A."/>
            <person name="Deng Y."/>
            <person name="Parks D.H."/>
            <person name="Jiang X."/>
            <person name="Yin X."/>
            <person name="Woodcroft B.J."/>
            <person name="Tyson G.W."/>
            <person name="Hugenholtz P."/>
            <person name="Polz M.F."/>
            <person name="Zhang T."/>
        </authorList>
    </citation>
    <scope>NUCLEOTIDE SEQUENCE</scope>
    <source>
        <strain evidence="3">HKST-UBA15</strain>
    </source>
</reference>
<dbReference type="Proteomes" id="UP000745577">
    <property type="component" value="Unassembled WGS sequence"/>
</dbReference>
<comment type="similarity">
    <text evidence="2">Belongs to the 2H phosphoesterase superfamily. ThpR family.</text>
</comment>
<feature type="short sequence motif" description="HXTX 1" evidence="2">
    <location>
        <begin position="47"/>
        <end position="50"/>
    </location>
</feature>
<dbReference type="GO" id="GO:0004113">
    <property type="term" value="F:2',3'-cyclic-nucleotide 3'-phosphodiesterase activity"/>
    <property type="evidence" value="ECO:0007669"/>
    <property type="project" value="InterPro"/>
</dbReference>
<dbReference type="Gene3D" id="3.90.1140.10">
    <property type="entry name" value="Cyclic phosphodiesterase"/>
    <property type="match status" value="1"/>
</dbReference>
<evidence type="ECO:0000313" key="4">
    <source>
        <dbReference type="Proteomes" id="UP000745577"/>
    </source>
</evidence>
<name>A0A955I6Y4_9BACT</name>
<sequence length="202" mass="23501">MFEDNGQYRAFLAVTPTEEIKSELRDINRQFKRYARNFKFVPLDQLHITLQFLGNSVSGHSLGLIQDNLQSMCAEWSEFEVKIDKLNFGFRGQIIATHLYYSLEEDSELNQLTKSIHEATKSLGLMDVNKKKDHGKLINHMTIARVKGHTNRRFTREVKEFIDTLTFPKLKFTISEVKIISSVFKDNTTNYFDLMSLELKKG</sequence>
<feature type="short sequence motif" description="HXTX 2" evidence="2">
    <location>
        <begin position="140"/>
        <end position="143"/>
    </location>
</feature>
<evidence type="ECO:0000256" key="2">
    <source>
        <dbReference type="HAMAP-Rule" id="MF_01940"/>
    </source>
</evidence>
<reference evidence="3" key="1">
    <citation type="submission" date="2020-04" db="EMBL/GenBank/DDBJ databases">
        <authorList>
            <person name="Zhang T."/>
        </authorList>
    </citation>
    <scope>NUCLEOTIDE SEQUENCE</scope>
    <source>
        <strain evidence="3">HKST-UBA15</strain>
    </source>
</reference>
<feature type="active site" description="Proton donor" evidence="2">
    <location>
        <position position="47"/>
    </location>
</feature>
<dbReference type="Pfam" id="PF13563">
    <property type="entry name" value="2_5_RNA_ligase2"/>
    <property type="match status" value="1"/>
</dbReference>
<gene>
    <name evidence="3" type="primary">thpR</name>
    <name evidence="3" type="ORF">KC675_00830</name>
</gene>
<evidence type="ECO:0000256" key="1">
    <source>
        <dbReference type="ARBA" id="ARBA00022801"/>
    </source>
</evidence>
<dbReference type="EMBL" id="JAGQLL010000006">
    <property type="protein sequence ID" value="MCA9379702.1"/>
    <property type="molecule type" value="Genomic_DNA"/>
</dbReference>
<feature type="active site" description="Proton acceptor" evidence="2">
    <location>
        <position position="140"/>
    </location>
</feature>
<dbReference type="PANTHER" id="PTHR35561">
    <property type="entry name" value="RNA 2',3'-CYCLIC PHOSPHODIESTERASE"/>
    <property type="match status" value="1"/>
</dbReference>
<dbReference type="GO" id="GO:0008664">
    <property type="term" value="F:RNA 2',3'-cyclic 3'-phosphodiesterase activity"/>
    <property type="evidence" value="ECO:0007669"/>
    <property type="project" value="UniProtKB-EC"/>
</dbReference>
<dbReference type="HAMAP" id="MF_01940">
    <property type="entry name" value="RNA_CPDase"/>
    <property type="match status" value="1"/>
</dbReference>
<dbReference type="NCBIfam" id="TIGR02258">
    <property type="entry name" value="2_5_ligase"/>
    <property type="match status" value="1"/>
</dbReference>
<proteinExistence type="inferred from homology"/>
<dbReference type="EC" id="3.1.4.58" evidence="2"/>
<accession>A0A955I6Y4</accession>